<evidence type="ECO:0000313" key="5">
    <source>
        <dbReference type="Proteomes" id="UP000324748"/>
    </source>
</evidence>
<feature type="region of interest" description="Disordered" evidence="1">
    <location>
        <begin position="1"/>
        <end position="123"/>
    </location>
</feature>
<evidence type="ECO:0000313" key="4">
    <source>
        <dbReference type="EMBL" id="KAA1109330.1"/>
    </source>
</evidence>
<feature type="region of interest" description="Disordered" evidence="1">
    <location>
        <begin position="179"/>
        <end position="230"/>
    </location>
</feature>
<dbReference type="AlphaFoldDB" id="A0A5B0PZD0"/>
<keyword evidence="5" id="KW-1185">Reference proteome</keyword>
<dbReference type="Proteomes" id="UP000324748">
    <property type="component" value="Unassembled WGS sequence"/>
</dbReference>
<proteinExistence type="predicted"/>
<dbReference type="Proteomes" id="UP000325313">
    <property type="component" value="Unassembled WGS sequence"/>
</dbReference>
<dbReference type="EMBL" id="VDEP01000305">
    <property type="protein sequence ID" value="KAA1109330.1"/>
    <property type="molecule type" value="Genomic_DNA"/>
</dbReference>
<reference evidence="5 6" key="1">
    <citation type="submission" date="2019-05" db="EMBL/GenBank/DDBJ databases">
        <title>Emergence of the Ug99 lineage of the wheat stem rust pathogen through somatic hybridization.</title>
        <authorList>
            <person name="Li F."/>
            <person name="Upadhyaya N.M."/>
            <person name="Sperschneider J."/>
            <person name="Matny O."/>
            <person name="Nguyen-Phuc H."/>
            <person name="Mago R."/>
            <person name="Raley C."/>
            <person name="Miller M.E."/>
            <person name="Silverstein K.A.T."/>
            <person name="Henningsen E."/>
            <person name="Hirsch C.D."/>
            <person name="Visser B."/>
            <person name="Pretorius Z.A."/>
            <person name="Steffenson B.J."/>
            <person name="Schwessinger B."/>
            <person name="Dodds P.N."/>
            <person name="Figueroa M."/>
        </authorList>
    </citation>
    <scope>NUCLEOTIDE SEQUENCE [LARGE SCALE GENOMIC DNA]</scope>
    <source>
        <strain evidence="3">21-0</strain>
        <strain evidence="4 6">Ug99</strain>
    </source>
</reference>
<keyword evidence="2" id="KW-1133">Transmembrane helix</keyword>
<evidence type="ECO:0000256" key="2">
    <source>
        <dbReference type="SAM" id="Phobius"/>
    </source>
</evidence>
<feature type="compositionally biased region" description="Low complexity" evidence="1">
    <location>
        <begin position="98"/>
        <end position="123"/>
    </location>
</feature>
<name>A0A5B0PZD0_PUCGR</name>
<comment type="caution">
    <text evidence="3">The sequence shown here is derived from an EMBL/GenBank/DDBJ whole genome shotgun (WGS) entry which is preliminary data.</text>
</comment>
<feature type="compositionally biased region" description="Low complexity" evidence="1">
    <location>
        <begin position="69"/>
        <end position="86"/>
    </location>
</feature>
<evidence type="ECO:0000313" key="3">
    <source>
        <dbReference type="EMBL" id="KAA1106280.1"/>
    </source>
</evidence>
<accession>A0A5B0PZD0</accession>
<keyword evidence="2" id="KW-0472">Membrane</keyword>
<feature type="compositionally biased region" description="Polar residues" evidence="1">
    <location>
        <begin position="88"/>
        <end position="97"/>
    </location>
</feature>
<feature type="compositionally biased region" description="Low complexity" evidence="1">
    <location>
        <begin position="16"/>
        <end position="34"/>
    </location>
</feature>
<gene>
    <name evidence="3" type="ORF">PGT21_032471</name>
    <name evidence="4" type="ORF">PGTUg99_029011</name>
</gene>
<feature type="region of interest" description="Disordered" evidence="1">
    <location>
        <begin position="279"/>
        <end position="331"/>
    </location>
</feature>
<evidence type="ECO:0000313" key="6">
    <source>
        <dbReference type="Proteomes" id="UP000325313"/>
    </source>
</evidence>
<evidence type="ECO:0000256" key="1">
    <source>
        <dbReference type="SAM" id="MobiDB-lite"/>
    </source>
</evidence>
<dbReference type="OrthoDB" id="2504910at2759"/>
<feature type="transmembrane region" description="Helical" evidence="2">
    <location>
        <begin position="126"/>
        <end position="146"/>
    </location>
</feature>
<keyword evidence="2" id="KW-0812">Transmembrane</keyword>
<protein>
    <submittedName>
        <fullName evidence="3">Uncharacterized protein</fullName>
    </submittedName>
</protein>
<sequence length="331" mass="35625">MPYCAPNNKIARRAIASPTPVASRPAASATPASPNDQAPIVLFPGENPSDLRGAPFTTLPPSAIPTPVPSVASRPASQVAPPSAVPTSFANLGTSRIPQPSASVPSPSSTQAPESSEPQSSSSTTVAIVVSIIGVIVIGLIGYAVYRFHLRKKLRTKDEEVKLRPLITAKAISRPILTAPDKPLLPSHPSFRRSRESFGNHPNGYPPALSLTKDKASRSTHKGSPRKTRDFYTYETTDILDSYGSETSYPSTYAPEVDYDFPVFKPSPAQVPRIHNAQDVFPTTPTEDDQSKAKSSPSSASYNQASRRLQNVPFKIPKPKLSHATQPLRRM</sequence>
<dbReference type="EMBL" id="VSWC01000040">
    <property type="protein sequence ID" value="KAA1106280.1"/>
    <property type="molecule type" value="Genomic_DNA"/>
</dbReference>
<organism evidence="3 5">
    <name type="scientific">Puccinia graminis f. sp. tritici</name>
    <dbReference type="NCBI Taxonomy" id="56615"/>
    <lineage>
        <taxon>Eukaryota</taxon>
        <taxon>Fungi</taxon>
        <taxon>Dikarya</taxon>
        <taxon>Basidiomycota</taxon>
        <taxon>Pucciniomycotina</taxon>
        <taxon>Pucciniomycetes</taxon>
        <taxon>Pucciniales</taxon>
        <taxon>Pucciniaceae</taxon>
        <taxon>Puccinia</taxon>
    </lineage>
</organism>